<keyword evidence="1" id="KW-0812">Transmembrane</keyword>
<accession>A0A6A5TFK5</accession>
<organism evidence="2 3">
    <name type="scientific">Byssothecium circinans</name>
    <dbReference type="NCBI Taxonomy" id="147558"/>
    <lineage>
        <taxon>Eukaryota</taxon>
        <taxon>Fungi</taxon>
        <taxon>Dikarya</taxon>
        <taxon>Ascomycota</taxon>
        <taxon>Pezizomycotina</taxon>
        <taxon>Dothideomycetes</taxon>
        <taxon>Pleosporomycetidae</taxon>
        <taxon>Pleosporales</taxon>
        <taxon>Massarineae</taxon>
        <taxon>Massarinaceae</taxon>
        <taxon>Byssothecium</taxon>
    </lineage>
</organism>
<proteinExistence type="predicted"/>
<keyword evidence="1" id="KW-1133">Transmembrane helix</keyword>
<evidence type="ECO:0000313" key="3">
    <source>
        <dbReference type="Proteomes" id="UP000800035"/>
    </source>
</evidence>
<protein>
    <submittedName>
        <fullName evidence="2">Uncharacterized protein</fullName>
    </submittedName>
</protein>
<keyword evidence="3" id="KW-1185">Reference proteome</keyword>
<keyword evidence="1" id="KW-0472">Membrane</keyword>
<reference evidence="2" key="1">
    <citation type="journal article" date="2020" name="Stud. Mycol.">
        <title>101 Dothideomycetes genomes: a test case for predicting lifestyles and emergence of pathogens.</title>
        <authorList>
            <person name="Haridas S."/>
            <person name="Albert R."/>
            <person name="Binder M."/>
            <person name="Bloem J."/>
            <person name="Labutti K."/>
            <person name="Salamov A."/>
            <person name="Andreopoulos B."/>
            <person name="Baker S."/>
            <person name="Barry K."/>
            <person name="Bills G."/>
            <person name="Bluhm B."/>
            <person name="Cannon C."/>
            <person name="Castanera R."/>
            <person name="Culley D."/>
            <person name="Daum C."/>
            <person name="Ezra D."/>
            <person name="Gonzalez J."/>
            <person name="Henrissat B."/>
            <person name="Kuo A."/>
            <person name="Liang C."/>
            <person name="Lipzen A."/>
            <person name="Lutzoni F."/>
            <person name="Magnuson J."/>
            <person name="Mondo S."/>
            <person name="Nolan M."/>
            <person name="Ohm R."/>
            <person name="Pangilinan J."/>
            <person name="Park H.-J."/>
            <person name="Ramirez L."/>
            <person name="Alfaro M."/>
            <person name="Sun H."/>
            <person name="Tritt A."/>
            <person name="Yoshinaga Y."/>
            <person name="Zwiers L.-H."/>
            <person name="Turgeon B."/>
            <person name="Goodwin S."/>
            <person name="Spatafora J."/>
            <person name="Crous P."/>
            <person name="Grigoriev I."/>
        </authorList>
    </citation>
    <scope>NUCLEOTIDE SEQUENCE</scope>
    <source>
        <strain evidence="2">CBS 675.92</strain>
    </source>
</reference>
<name>A0A6A5TFK5_9PLEO</name>
<evidence type="ECO:0000313" key="2">
    <source>
        <dbReference type="EMBL" id="KAF1951361.1"/>
    </source>
</evidence>
<sequence>MIPERLLCITGRRARIDYNASIIAEHSSERQATTCDRPGLVGKYVRQMNIVLATGFPRIFAAWACCVIMAISVA</sequence>
<dbReference type="AlphaFoldDB" id="A0A6A5TFK5"/>
<evidence type="ECO:0000256" key="1">
    <source>
        <dbReference type="SAM" id="Phobius"/>
    </source>
</evidence>
<feature type="transmembrane region" description="Helical" evidence="1">
    <location>
        <begin position="50"/>
        <end position="73"/>
    </location>
</feature>
<dbReference type="EMBL" id="ML977018">
    <property type="protein sequence ID" value="KAF1951361.1"/>
    <property type="molecule type" value="Genomic_DNA"/>
</dbReference>
<dbReference type="Proteomes" id="UP000800035">
    <property type="component" value="Unassembled WGS sequence"/>
</dbReference>
<gene>
    <name evidence="2" type="ORF">CC80DRAFT_496171</name>
</gene>